<accession>G9NGX7</accession>
<dbReference type="AlphaFoldDB" id="G9NGX7"/>
<dbReference type="OMA" id="HNDENQI"/>
<dbReference type="HOGENOM" id="CLU_021323_0_0_1"/>
<dbReference type="Proteomes" id="UP000005426">
    <property type="component" value="Unassembled WGS sequence"/>
</dbReference>
<dbReference type="OrthoDB" id="1668230at2759"/>
<dbReference type="eggNOG" id="KOG0032">
    <property type="taxonomic scope" value="Eukaryota"/>
</dbReference>
<evidence type="ECO:0000256" key="1">
    <source>
        <dbReference type="SAM" id="MobiDB-lite"/>
    </source>
</evidence>
<proteinExistence type="predicted"/>
<organism evidence="3 4">
    <name type="scientific">Hypocrea atroviridis (strain ATCC 20476 / IMI 206040)</name>
    <name type="common">Trichoderma atroviride</name>
    <dbReference type="NCBI Taxonomy" id="452589"/>
    <lineage>
        <taxon>Eukaryota</taxon>
        <taxon>Fungi</taxon>
        <taxon>Dikarya</taxon>
        <taxon>Ascomycota</taxon>
        <taxon>Pezizomycotina</taxon>
        <taxon>Sordariomycetes</taxon>
        <taxon>Hypocreomycetidae</taxon>
        <taxon>Hypocreales</taxon>
        <taxon>Hypocreaceae</taxon>
        <taxon>Trichoderma</taxon>
    </lineage>
</organism>
<dbReference type="GO" id="GO:0004674">
    <property type="term" value="F:protein serine/threonine kinase activity"/>
    <property type="evidence" value="ECO:0007669"/>
    <property type="project" value="TreeGrafter"/>
</dbReference>
<evidence type="ECO:0000259" key="2">
    <source>
        <dbReference type="PROSITE" id="PS50011"/>
    </source>
</evidence>
<dbReference type="GO" id="GO:0044773">
    <property type="term" value="P:mitotic DNA damage checkpoint signaling"/>
    <property type="evidence" value="ECO:0007669"/>
    <property type="project" value="TreeGrafter"/>
</dbReference>
<reference evidence="3 4" key="1">
    <citation type="journal article" date="2011" name="Genome Biol.">
        <title>Comparative genome sequence analysis underscores mycoparasitism as the ancestral life style of Trichoderma.</title>
        <authorList>
            <person name="Kubicek C.P."/>
            <person name="Herrera-Estrella A."/>
            <person name="Seidl-Seiboth V."/>
            <person name="Martinez D.A."/>
            <person name="Druzhinina I.S."/>
            <person name="Thon M."/>
            <person name="Zeilinger S."/>
            <person name="Casas-Flores S."/>
            <person name="Horwitz B.A."/>
            <person name="Mukherjee P.K."/>
            <person name="Mukherjee M."/>
            <person name="Kredics L."/>
            <person name="Alcaraz L.D."/>
            <person name="Aerts A."/>
            <person name="Antal Z."/>
            <person name="Atanasova L."/>
            <person name="Cervantes-Badillo M.G."/>
            <person name="Challacombe J."/>
            <person name="Chertkov O."/>
            <person name="McCluskey K."/>
            <person name="Coulpier F."/>
            <person name="Deshpande N."/>
            <person name="von Doehren H."/>
            <person name="Ebbole D.J."/>
            <person name="Esquivel-Naranjo E.U."/>
            <person name="Fekete E."/>
            <person name="Flipphi M."/>
            <person name="Glaser F."/>
            <person name="Gomez-Rodriguez E.Y."/>
            <person name="Gruber S."/>
            <person name="Han C."/>
            <person name="Henrissat B."/>
            <person name="Hermosa R."/>
            <person name="Hernandez-Onate M."/>
            <person name="Karaffa L."/>
            <person name="Kosti I."/>
            <person name="Le Crom S."/>
            <person name="Lindquist E."/>
            <person name="Lucas S."/>
            <person name="Luebeck M."/>
            <person name="Luebeck P.S."/>
            <person name="Margeot A."/>
            <person name="Metz B."/>
            <person name="Misra M."/>
            <person name="Nevalainen H."/>
            <person name="Omann M."/>
            <person name="Packer N."/>
            <person name="Perrone G."/>
            <person name="Uresti-Rivera E.E."/>
            <person name="Salamov A."/>
            <person name="Schmoll M."/>
            <person name="Seiboth B."/>
            <person name="Shapiro H."/>
            <person name="Sukno S."/>
            <person name="Tamayo-Ramos J.A."/>
            <person name="Tisch D."/>
            <person name="Wiest A."/>
            <person name="Wilkinson H.H."/>
            <person name="Zhang M."/>
            <person name="Coutinho P.M."/>
            <person name="Kenerley C.M."/>
            <person name="Monte E."/>
            <person name="Baker S.E."/>
            <person name="Grigoriev I.V."/>
        </authorList>
    </citation>
    <scope>NUCLEOTIDE SEQUENCE [LARGE SCALE GENOMIC DNA]</scope>
    <source>
        <strain evidence="4">ATCC 20476 / IMI 206040</strain>
    </source>
</reference>
<dbReference type="GO" id="GO:0005524">
    <property type="term" value="F:ATP binding"/>
    <property type="evidence" value="ECO:0007669"/>
    <property type="project" value="InterPro"/>
</dbReference>
<dbReference type="STRING" id="452589.G9NGX7"/>
<dbReference type="Gene3D" id="1.10.510.10">
    <property type="entry name" value="Transferase(Phosphotransferase) domain 1"/>
    <property type="match status" value="1"/>
</dbReference>
<dbReference type="PROSITE" id="PS00108">
    <property type="entry name" value="PROTEIN_KINASE_ST"/>
    <property type="match status" value="1"/>
</dbReference>
<dbReference type="PANTHER" id="PTHR44167">
    <property type="entry name" value="OVARIAN-SPECIFIC SERINE/THREONINE-PROTEIN KINASE LOK-RELATED"/>
    <property type="match status" value="1"/>
</dbReference>
<keyword evidence="3" id="KW-0418">Kinase</keyword>
<dbReference type="Pfam" id="PF00069">
    <property type="entry name" value="Pkinase"/>
    <property type="match status" value="1"/>
</dbReference>
<feature type="domain" description="Protein kinase" evidence="2">
    <location>
        <begin position="288"/>
        <end position="568"/>
    </location>
</feature>
<evidence type="ECO:0000313" key="3">
    <source>
        <dbReference type="EMBL" id="EHK49875.1"/>
    </source>
</evidence>
<sequence length="571" mass="63934">MREALRFATKAPTTTEIDALFTKALRRVQDARLIITSTDFPEDTHRNSSIIPLPYKATNRLTFGVTQQAQDADLVLRLPLEDKDGYISFETGITCQIIYHPGKDDCLLVNHAERQLRLTNFSSSPALCVSIGEKKSHFLQPGMRRISIDGDNKDSGEYHLAEFWLRERQFDISIRTANSPSRTKRGIDDGAEENVNKRQKRNNDLTGTTLIRPLNKTSIEPRPTAIGTESTDARDLALTSSVQKIPNKTIVSLLDLANGEEADIQALQDRPDSSQSVSAAKGPASYQLRRVKQIAATASASVFHCIRSSELVATKVLRYDRESPLVSSSLWKTEKNTLEKLKHRNVVALKAFDGRMLAIYLEPLPESLYRGVRAKYSQSAIFQILLDISSALVYLKTIPIVHNDIKPRNITYSSQRGAVLIDFGLATSASKWNAGGTLWYLPPDLLTSNSRGSPGDIWALGITMLYLLGKIDYPEEKKKKTTCPEEDSERRDWPILNLLHNDENQIKMKTWLQYIFSVRAKLSPVYVGTGISKLESIVFHMLNANKELRFNAEDISSALESSMAAPLLLKV</sequence>
<dbReference type="InterPro" id="IPR000719">
    <property type="entry name" value="Prot_kinase_dom"/>
</dbReference>
<evidence type="ECO:0000313" key="4">
    <source>
        <dbReference type="Proteomes" id="UP000005426"/>
    </source>
</evidence>
<gene>
    <name evidence="3" type="ORF">TRIATDRAFT_51210</name>
</gene>
<feature type="region of interest" description="Disordered" evidence="1">
    <location>
        <begin position="176"/>
        <end position="231"/>
    </location>
</feature>
<dbReference type="PROSITE" id="PS50011">
    <property type="entry name" value="PROTEIN_KINASE_DOM"/>
    <property type="match status" value="1"/>
</dbReference>
<keyword evidence="4" id="KW-1185">Reference proteome</keyword>
<dbReference type="EMBL" id="ABDG02000015">
    <property type="protein sequence ID" value="EHK49875.1"/>
    <property type="molecule type" value="Genomic_DNA"/>
</dbReference>
<dbReference type="SUPFAM" id="SSF56112">
    <property type="entry name" value="Protein kinase-like (PK-like)"/>
    <property type="match status" value="1"/>
</dbReference>
<comment type="caution">
    <text evidence="3">The sequence shown here is derived from an EMBL/GenBank/DDBJ whole genome shotgun (WGS) entry which is preliminary data.</text>
</comment>
<dbReference type="InterPro" id="IPR011009">
    <property type="entry name" value="Kinase-like_dom_sf"/>
</dbReference>
<dbReference type="InterPro" id="IPR008271">
    <property type="entry name" value="Ser/Thr_kinase_AS"/>
</dbReference>
<dbReference type="CDD" id="cd00180">
    <property type="entry name" value="PKc"/>
    <property type="match status" value="1"/>
</dbReference>
<dbReference type="SMART" id="SM00220">
    <property type="entry name" value="S_TKc"/>
    <property type="match status" value="1"/>
</dbReference>
<protein>
    <submittedName>
        <fullName evidence="3">Ca2+/calmodulin-dependent protein kinase</fullName>
    </submittedName>
</protein>
<name>G9NGX7_HYPAI</name>
<dbReference type="PANTHER" id="PTHR44167:SF24">
    <property type="entry name" value="SERINE_THREONINE-PROTEIN KINASE CHK2"/>
    <property type="match status" value="1"/>
</dbReference>
<keyword evidence="3" id="KW-0808">Transferase</keyword>
<dbReference type="GO" id="GO:0005634">
    <property type="term" value="C:nucleus"/>
    <property type="evidence" value="ECO:0007669"/>
    <property type="project" value="TreeGrafter"/>
</dbReference>